<evidence type="ECO:0000313" key="9">
    <source>
        <dbReference type="EMBL" id="PKY73129.1"/>
    </source>
</evidence>
<comment type="similarity">
    <text evidence="2">Belongs to the AzlC family.</text>
</comment>
<evidence type="ECO:0000313" key="10">
    <source>
        <dbReference type="Proteomes" id="UP000235122"/>
    </source>
</evidence>
<feature type="transmembrane region" description="Helical" evidence="8">
    <location>
        <begin position="184"/>
        <end position="200"/>
    </location>
</feature>
<comment type="caution">
    <text evidence="9">The sequence shown here is derived from an EMBL/GenBank/DDBJ whole genome shotgun (WGS) entry which is preliminary data.</text>
</comment>
<organism evidence="9 10">
    <name type="scientific">Winkia neuii</name>
    <dbReference type="NCBI Taxonomy" id="33007"/>
    <lineage>
        <taxon>Bacteria</taxon>
        <taxon>Bacillati</taxon>
        <taxon>Actinomycetota</taxon>
        <taxon>Actinomycetes</taxon>
        <taxon>Actinomycetales</taxon>
        <taxon>Actinomycetaceae</taxon>
        <taxon>Winkia</taxon>
    </lineage>
</organism>
<dbReference type="Proteomes" id="UP000235122">
    <property type="component" value="Unassembled WGS sequence"/>
</dbReference>
<keyword evidence="7 8" id="KW-0472">Membrane</keyword>
<dbReference type="GO" id="GO:0005886">
    <property type="term" value="C:plasma membrane"/>
    <property type="evidence" value="ECO:0007669"/>
    <property type="project" value="UniProtKB-SubCell"/>
</dbReference>
<dbReference type="Pfam" id="PF03591">
    <property type="entry name" value="AzlC"/>
    <property type="match status" value="1"/>
</dbReference>
<keyword evidence="5 8" id="KW-0812">Transmembrane</keyword>
<accession>A0A2I1IPS9</accession>
<dbReference type="GO" id="GO:1903785">
    <property type="term" value="P:L-valine transmembrane transport"/>
    <property type="evidence" value="ECO:0007669"/>
    <property type="project" value="TreeGrafter"/>
</dbReference>
<keyword evidence="10" id="KW-1185">Reference proteome</keyword>
<feature type="transmembrane region" description="Helical" evidence="8">
    <location>
        <begin position="16"/>
        <end position="34"/>
    </location>
</feature>
<dbReference type="AlphaFoldDB" id="A0A2I1IPS9"/>
<dbReference type="InterPro" id="IPR011606">
    <property type="entry name" value="Brnchd-chn_aa_trnsp_permease"/>
</dbReference>
<dbReference type="PANTHER" id="PTHR34979">
    <property type="entry name" value="INNER MEMBRANE PROTEIN YGAZ"/>
    <property type="match status" value="1"/>
</dbReference>
<evidence type="ECO:0000256" key="8">
    <source>
        <dbReference type="SAM" id="Phobius"/>
    </source>
</evidence>
<evidence type="ECO:0000256" key="5">
    <source>
        <dbReference type="ARBA" id="ARBA00022692"/>
    </source>
</evidence>
<dbReference type="RefSeq" id="WP_024330784.1">
    <property type="nucleotide sequence ID" value="NZ_JASOXK010000001.1"/>
</dbReference>
<evidence type="ECO:0000256" key="1">
    <source>
        <dbReference type="ARBA" id="ARBA00004651"/>
    </source>
</evidence>
<evidence type="ECO:0000256" key="6">
    <source>
        <dbReference type="ARBA" id="ARBA00022989"/>
    </source>
</evidence>
<gene>
    <name evidence="9" type="ORF">CYJ19_00620</name>
</gene>
<dbReference type="GeneID" id="35866128"/>
<dbReference type="STRING" id="33007.HMPREF3198_00748"/>
<evidence type="ECO:0000256" key="2">
    <source>
        <dbReference type="ARBA" id="ARBA00010735"/>
    </source>
</evidence>
<evidence type="ECO:0000256" key="3">
    <source>
        <dbReference type="ARBA" id="ARBA00022448"/>
    </source>
</evidence>
<dbReference type="EMBL" id="PKKO01000001">
    <property type="protein sequence ID" value="PKY73129.1"/>
    <property type="molecule type" value="Genomic_DNA"/>
</dbReference>
<keyword evidence="3" id="KW-0813">Transport</keyword>
<name>A0A2I1IPS9_9ACTO</name>
<feature type="transmembrane region" description="Helical" evidence="8">
    <location>
        <begin position="206"/>
        <end position="224"/>
    </location>
</feature>
<sequence>MAGSALEVKKALRDTYVVGLGYVPLGFAFGVFAVTQGFPMWLAVVSSIVIYAGSMEFTAVGLILSGVSLPQIAITTFFVNFRHLFYGLSFPLHRIRSVPGRLYGVHALTDEAYALLAPKPAGTLSGVQVLTTEALCQFYWVVGVGGGALVGNLLTFDTRFLGFALTALFVTLAVDAYKQNHQWGIGLAAFGCAVFGVFLARGQMLVIALGLFTVLILANAWFQLRRGK</sequence>
<feature type="transmembrane region" description="Helical" evidence="8">
    <location>
        <begin position="138"/>
        <end position="154"/>
    </location>
</feature>
<proteinExistence type="inferred from homology"/>
<reference evidence="9 10" key="1">
    <citation type="submission" date="2017-12" db="EMBL/GenBank/DDBJ databases">
        <title>Phylogenetic diversity of female urinary microbiome.</title>
        <authorList>
            <person name="Thomas-White K."/>
            <person name="Wolfe A.J."/>
        </authorList>
    </citation>
    <scope>NUCLEOTIDE SEQUENCE [LARGE SCALE GENOMIC DNA]</scope>
    <source>
        <strain evidence="9 10">UMB0402</strain>
    </source>
</reference>
<comment type="subcellular location">
    <subcellularLocation>
        <location evidence="1">Cell membrane</location>
        <topology evidence="1">Multi-pass membrane protein</topology>
    </subcellularLocation>
</comment>
<keyword evidence="4" id="KW-1003">Cell membrane</keyword>
<protein>
    <submittedName>
        <fullName evidence="9">Branched-chain amino acid ABC transporter permease</fullName>
    </submittedName>
</protein>
<dbReference type="PANTHER" id="PTHR34979:SF1">
    <property type="entry name" value="INNER MEMBRANE PROTEIN YGAZ"/>
    <property type="match status" value="1"/>
</dbReference>
<evidence type="ECO:0000256" key="7">
    <source>
        <dbReference type="ARBA" id="ARBA00023136"/>
    </source>
</evidence>
<keyword evidence="6 8" id="KW-1133">Transmembrane helix</keyword>
<evidence type="ECO:0000256" key="4">
    <source>
        <dbReference type="ARBA" id="ARBA00022475"/>
    </source>
</evidence>